<feature type="transmembrane region" description="Helical" evidence="1">
    <location>
        <begin position="122"/>
        <end position="150"/>
    </location>
</feature>
<evidence type="ECO:0008006" key="4">
    <source>
        <dbReference type="Google" id="ProtNLM"/>
    </source>
</evidence>
<feature type="transmembrane region" description="Helical" evidence="1">
    <location>
        <begin position="43"/>
        <end position="64"/>
    </location>
</feature>
<keyword evidence="1" id="KW-1133">Transmembrane helix</keyword>
<comment type="caution">
    <text evidence="2">The sequence shown here is derived from an EMBL/GenBank/DDBJ whole genome shotgun (WGS) entry which is preliminary data.</text>
</comment>
<dbReference type="Proteomes" id="UP001285263">
    <property type="component" value="Unassembled WGS sequence"/>
</dbReference>
<feature type="transmembrane region" description="Helical" evidence="1">
    <location>
        <begin position="85"/>
        <end position="102"/>
    </location>
</feature>
<proteinExistence type="predicted"/>
<sequence length="161" mass="16994">MFQMPSLALRVAYCVVVLGAVLPVGVAASSWVAMARGPGLLSVIPFVGPLLLLVIGGYRVYLVARFPTTLGSLAASGVASLMRKLGMFALYVGALGTALSWASRPLMRALMTSHTESGAEYFAAGMYLALLAGLGLLGVLLFEFSCLLCFERLSLERFGPK</sequence>
<organism evidence="2 3">
    <name type="scientific">Roseateles agri</name>
    <dbReference type="NCBI Taxonomy" id="3098619"/>
    <lineage>
        <taxon>Bacteria</taxon>
        <taxon>Pseudomonadati</taxon>
        <taxon>Pseudomonadota</taxon>
        <taxon>Betaproteobacteria</taxon>
        <taxon>Burkholderiales</taxon>
        <taxon>Sphaerotilaceae</taxon>
        <taxon>Roseateles</taxon>
    </lineage>
</organism>
<evidence type="ECO:0000256" key="1">
    <source>
        <dbReference type="SAM" id="Phobius"/>
    </source>
</evidence>
<keyword evidence="1" id="KW-0472">Membrane</keyword>
<keyword evidence="1" id="KW-0812">Transmembrane</keyword>
<name>A0ABU5DB04_9BURK</name>
<accession>A0ABU5DB04</accession>
<reference evidence="2 3" key="1">
    <citation type="submission" date="2023-11" db="EMBL/GenBank/DDBJ databases">
        <title>Paucibacter sp. nov., isolated from fresh soil in Korea.</title>
        <authorList>
            <person name="Le N.T.T."/>
        </authorList>
    </citation>
    <scope>NUCLEOTIDE SEQUENCE [LARGE SCALE GENOMIC DNA]</scope>
    <source>
        <strain evidence="2 3">R3-3</strain>
    </source>
</reference>
<dbReference type="RefSeq" id="WP_320420793.1">
    <property type="nucleotide sequence ID" value="NZ_JAXCLA010000001.1"/>
</dbReference>
<keyword evidence="3" id="KW-1185">Reference proteome</keyword>
<gene>
    <name evidence="2" type="ORF">SNE35_00610</name>
</gene>
<protein>
    <recommendedName>
        <fullName evidence="4">MotA/TolQ/ExbB proton channel domain-containing protein</fullName>
    </recommendedName>
</protein>
<dbReference type="EMBL" id="JAXCLA010000001">
    <property type="protein sequence ID" value="MDY0742980.1"/>
    <property type="molecule type" value="Genomic_DNA"/>
</dbReference>
<evidence type="ECO:0000313" key="3">
    <source>
        <dbReference type="Proteomes" id="UP001285263"/>
    </source>
</evidence>
<evidence type="ECO:0000313" key="2">
    <source>
        <dbReference type="EMBL" id="MDY0742980.1"/>
    </source>
</evidence>